<name>A0A6P8PZ48_GEOSA</name>
<protein>
    <recommendedName>
        <fullName evidence="5">Profilin</fullName>
    </recommendedName>
</protein>
<dbReference type="InterPro" id="IPR036140">
    <property type="entry name" value="PFN_sf"/>
</dbReference>
<keyword evidence="3" id="KW-0963">Cytoplasm</keyword>
<evidence type="ECO:0000256" key="5">
    <source>
        <dbReference type="RuleBase" id="RU003909"/>
    </source>
</evidence>
<sequence>MTCEVLGRAVAATPQCGRSKSQKSVSEVSQPQEINMLIGQDRNAILTKGACLGGQKVSVIKDNYIDDGTIDARTKNSCGGPTFAVSISRTKSALIMVVGKEGVHGGTVNTAVSPTVEYLTKSGY</sequence>
<evidence type="ECO:0000256" key="1">
    <source>
        <dbReference type="ARBA" id="ARBA00004245"/>
    </source>
</evidence>
<reference evidence="7" key="1">
    <citation type="submission" date="2025-08" db="UniProtKB">
        <authorList>
            <consortium name="RefSeq"/>
        </authorList>
    </citation>
    <scope>IDENTIFICATION</scope>
</reference>
<dbReference type="InterPro" id="IPR048278">
    <property type="entry name" value="PFN"/>
</dbReference>
<dbReference type="GeneID" id="117350271"/>
<evidence type="ECO:0000313" key="6">
    <source>
        <dbReference type="Proteomes" id="UP000515159"/>
    </source>
</evidence>
<dbReference type="Pfam" id="PF00235">
    <property type="entry name" value="Profilin"/>
    <property type="match status" value="1"/>
</dbReference>
<dbReference type="GO" id="GO:0003779">
    <property type="term" value="F:actin binding"/>
    <property type="evidence" value="ECO:0007669"/>
    <property type="project" value="UniProtKB-KW"/>
</dbReference>
<evidence type="ECO:0000256" key="4">
    <source>
        <dbReference type="ARBA" id="ARBA00023212"/>
    </source>
</evidence>
<dbReference type="GO" id="GO:0005737">
    <property type="term" value="C:cytoplasm"/>
    <property type="evidence" value="ECO:0007669"/>
    <property type="project" value="TreeGrafter"/>
</dbReference>
<dbReference type="SUPFAM" id="SSF55770">
    <property type="entry name" value="Profilin (actin-binding protein)"/>
    <property type="match status" value="1"/>
</dbReference>
<dbReference type="GO" id="GO:0030036">
    <property type="term" value="P:actin cytoskeleton organization"/>
    <property type="evidence" value="ECO:0007669"/>
    <property type="project" value="InterPro"/>
</dbReference>
<keyword evidence="4" id="KW-0206">Cytoskeleton</keyword>
<comment type="subcellular location">
    <subcellularLocation>
        <location evidence="1">Cytoplasm</location>
        <location evidence="1">Cytoskeleton</location>
    </subcellularLocation>
</comment>
<dbReference type="AlphaFoldDB" id="A0A6P8PZ48"/>
<dbReference type="InterPro" id="IPR005455">
    <property type="entry name" value="PFN_euk"/>
</dbReference>
<dbReference type="PANTHER" id="PTHR13936">
    <property type="entry name" value="PROFILIN"/>
    <property type="match status" value="1"/>
</dbReference>
<evidence type="ECO:0000256" key="2">
    <source>
        <dbReference type="ARBA" id="ARBA00010058"/>
    </source>
</evidence>
<evidence type="ECO:0000313" key="7">
    <source>
        <dbReference type="RefSeq" id="XP_033780371.1"/>
    </source>
</evidence>
<dbReference type="Gene3D" id="3.30.450.30">
    <property type="entry name" value="Dynein light chain 2a, cytoplasmic"/>
    <property type="match status" value="1"/>
</dbReference>
<proteinExistence type="inferred from homology"/>
<dbReference type="GO" id="GO:0032233">
    <property type="term" value="P:positive regulation of actin filament bundle assembly"/>
    <property type="evidence" value="ECO:0007669"/>
    <property type="project" value="TreeGrafter"/>
</dbReference>
<dbReference type="RefSeq" id="XP_033780371.1">
    <property type="nucleotide sequence ID" value="XM_033924480.1"/>
</dbReference>
<dbReference type="Proteomes" id="UP000515159">
    <property type="component" value="Chromosome 16"/>
</dbReference>
<keyword evidence="5" id="KW-0009">Actin-binding</keyword>
<dbReference type="CTD" id="5216"/>
<dbReference type="SMART" id="SM00392">
    <property type="entry name" value="PROF"/>
    <property type="match status" value="1"/>
</dbReference>
<dbReference type="GO" id="GO:0030833">
    <property type="term" value="P:regulation of actin filament polymerization"/>
    <property type="evidence" value="ECO:0007669"/>
    <property type="project" value="TreeGrafter"/>
</dbReference>
<evidence type="ECO:0000256" key="3">
    <source>
        <dbReference type="ARBA" id="ARBA00022490"/>
    </source>
</evidence>
<dbReference type="PRINTS" id="PR01639">
    <property type="entry name" value="PROFILINMAML"/>
</dbReference>
<organism evidence="6 7">
    <name type="scientific">Geotrypetes seraphini</name>
    <name type="common">Gaboon caecilian</name>
    <name type="synonym">Caecilia seraphini</name>
    <dbReference type="NCBI Taxonomy" id="260995"/>
    <lineage>
        <taxon>Eukaryota</taxon>
        <taxon>Metazoa</taxon>
        <taxon>Chordata</taxon>
        <taxon>Craniata</taxon>
        <taxon>Vertebrata</taxon>
        <taxon>Euteleostomi</taxon>
        <taxon>Amphibia</taxon>
        <taxon>Gymnophiona</taxon>
        <taxon>Geotrypetes</taxon>
    </lineage>
</organism>
<comment type="similarity">
    <text evidence="2 5">Belongs to the profilin family.</text>
</comment>
<dbReference type="InterPro" id="IPR005454">
    <property type="entry name" value="Profilin1/2/3_vertebrate"/>
</dbReference>
<accession>A0A6P8PZ48</accession>
<keyword evidence="6" id="KW-1185">Reference proteome</keyword>
<dbReference type="GO" id="GO:0005856">
    <property type="term" value="C:cytoskeleton"/>
    <property type="evidence" value="ECO:0007669"/>
    <property type="project" value="UniProtKB-SubCell"/>
</dbReference>
<gene>
    <name evidence="7" type="primary">PFN1</name>
</gene>